<evidence type="ECO:0000313" key="7">
    <source>
        <dbReference type="EMBL" id="TWW09707.1"/>
    </source>
</evidence>
<feature type="transmembrane region" description="Helical" evidence="5">
    <location>
        <begin position="169"/>
        <end position="187"/>
    </location>
</feature>
<evidence type="ECO:0000256" key="3">
    <source>
        <dbReference type="ARBA" id="ARBA00022989"/>
    </source>
</evidence>
<feature type="transmembrane region" description="Helical" evidence="5">
    <location>
        <begin position="6"/>
        <end position="26"/>
    </location>
</feature>
<feature type="domain" description="NADH-Ubiquinone oxidoreductase (complex I) chain 5 N-terminal" evidence="6">
    <location>
        <begin position="102"/>
        <end position="147"/>
    </location>
</feature>
<keyword evidence="2 5" id="KW-0812">Transmembrane</keyword>
<dbReference type="Proteomes" id="UP000321083">
    <property type="component" value="Unassembled WGS sequence"/>
</dbReference>
<evidence type="ECO:0000256" key="1">
    <source>
        <dbReference type="ARBA" id="ARBA00004141"/>
    </source>
</evidence>
<evidence type="ECO:0000259" key="6">
    <source>
        <dbReference type="Pfam" id="PF00662"/>
    </source>
</evidence>
<protein>
    <recommendedName>
        <fullName evidence="6">NADH-Ubiquinone oxidoreductase (complex I) chain 5 N-terminal domain-containing protein</fullName>
    </recommendedName>
</protein>
<dbReference type="EMBL" id="SRHE01000199">
    <property type="protein sequence ID" value="TWW09707.1"/>
    <property type="molecule type" value="Genomic_DNA"/>
</dbReference>
<sequence>MLTFAGILVVLSPAVLVALFGISTLLRTSVGETVYSRCTAAAVSTGLAAAVWILVAMLMTDDRQVEVSLGDWVRIPAAAEQHAGEPPGGAVGVSQHASDEPHFHFTMKFMFDRLSVPFVIMTFVLCGVISAFASRYLHRDGGFQRFFLFLSFFLLGMILSSAAGTIETLFFRLGAGGAVFGTAGGIFS</sequence>
<evidence type="ECO:0000256" key="5">
    <source>
        <dbReference type="SAM" id="Phobius"/>
    </source>
</evidence>
<keyword evidence="8" id="KW-1185">Reference proteome</keyword>
<feature type="transmembrane region" description="Helical" evidence="5">
    <location>
        <begin position="38"/>
        <end position="59"/>
    </location>
</feature>
<dbReference type="AlphaFoldDB" id="A0A5C6M665"/>
<proteinExistence type="predicted"/>
<comment type="caution">
    <text evidence="7">The sequence shown here is derived from an EMBL/GenBank/DDBJ whole genome shotgun (WGS) entry which is preliminary data.</text>
</comment>
<keyword evidence="3 5" id="KW-1133">Transmembrane helix</keyword>
<reference evidence="7 8" key="2">
    <citation type="submission" date="2019-08" db="EMBL/GenBank/DDBJ databases">
        <authorList>
            <person name="Henke P."/>
        </authorList>
    </citation>
    <scope>NUCLEOTIDE SEQUENCE [LARGE SCALE GENOMIC DNA]</scope>
    <source>
        <strain evidence="7">Phe10_nw2017</strain>
    </source>
</reference>
<accession>A0A5C6M665</accession>
<dbReference type="InterPro" id="IPR001516">
    <property type="entry name" value="Proton_antipo_N"/>
</dbReference>
<keyword evidence="4 5" id="KW-0472">Membrane</keyword>
<name>A0A5C6M665_9PLAN</name>
<reference evidence="7 8" key="1">
    <citation type="submission" date="2019-08" db="EMBL/GenBank/DDBJ databases">
        <title>100 year-old enigma solved: identification of Planctomyces bekefii, the type genus and species of the phylum Planctomycetes.</title>
        <authorList>
            <person name="Svetlana D.N."/>
            <person name="Overmann J."/>
        </authorList>
    </citation>
    <scope>NUCLEOTIDE SEQUENCE [LARGE SCALE GENOMIC DNA]</scope>
    <source>
        <strain evidence="7">Phe10_nw2017</strain>
    </source>
</reference>
<evidence type="ECO:0000313" key="8">
    <source>
        <dbReference type="Proteomes" id="UP000321083"/>
    </source>
</evidence>
<feature type="transmembrane region" description="Helical" evidence="5">
    <location>
        <begin position="146"/>
        <end position="163"/>
    </location>
</feature>
<dbReference type="PRINTS" id="PR01434">
    <property type="entry name" value="NADHDHGNASE5"/>
</dbReference>
<evidence type="ECO:0000256" key="4">
    <source>
        <dbReference type="ARBA" id="ARBA00023136"/>
    </source>
</evidence>
<comment type="subcellular location">
    <subcellularLocation>
        <location evidence="1">Membrane</location>
        <topology evidence="1">Multi-pass membrane protein</topology>
    </subcellularLocation>
</comment>
<dbReference type="Pfam" id="PF00662">
    <property type="entry name" value="Proton_antipo_N"/>
    <property type="match status" value="1"/>
</dbReference>
<dbReference type="GO" id="GO:0016020">
    <property type="term" value="C:membrane"/>
    <property type="evidence" value="ECO:0007669"/>
    <property type="project" value="UniProtKB-SubCell"/>
</dbReference>
<evidence type="ECO:0000256" key="2">
    <source>
        <dbReference type="ARBA" id="ARBA00022692"/>
    </source>
</evidence>
<gene>
    <name evidence="7" type="ORF">E3A20_11630</name>
</gene>
<organism evidence="7 8">
    <name type="scientific">Planctomyces bekefii</name>
    <dbReference type="NCBI Taxonomy" id="1653850"/>
    <lineage>
        <taxon>Bacteria</taxon>
        <taxon>Pseudomonadati</taxon>
        <taxon>Planctomycetota</taxon>
        <taxon>Planctomycetia</taxon>
        <taxon>Planctomycetales</taxon>
        <taxon>Planctomycetaceae</taxon>
        <taxon>Planctomyces</taxon>
    </lineage>
</organism>
<feature type="transmembrane region" description="Helical" evidence="5">
    <location>
        <begin position="114"/>
        <end position="134"/>
    </location>
</feature>